<gene>
    <name evidence="8" type="primary">recO</name>
    <name evidence="8" type="ORF">JIN81_16415</name>
</gene>
<dbReference type="SUPFAM" id="SSF50249">
    <property type="entry name" value="Nucleic acid-binding proteins"/>
    <property type="match status" value="1"/>
</dbReference>
<dbReference type="InterPro" id="IPR012340">
    <property type="entry name" value="NA-bd_OB-fold"/>
</dbReference>
<dbReference type="InterPro" id="IPR042242">
    <property type="entry name" value="RecO_C"/>
</dbReference>
<evidence type="ECO:0000256" key="6">
    <source>
        <dbReference type="ARBA" id="ARBA00033409"/>
    </source>
</evidence>
<dbReference type="Pfam" id="PF02565">
    <property type="entry name" value="RecO_C"/>
    <property type="match status" value="1"/>
</dbReference>
<dbReference type="NCBIfam" id="TIGR00613">
    <property type="entry name" value="reco"/>
    <property type="match status" value="1"/>
</dbReference>
<dbReference type="InterPro" id="IPR037278">
    <property type="entry name" value="ARFGAP/RecO"/>
</dbReference>
<dbReference type="InterPro" id="IPR003717">
    <property type="entry name" value="RecO"/>
</dbReference>
<keyword evidence="5" id="KW-0234">DNA repair</keyword>
<dbReference type="RefSeq" id="WP_200282415.1">
    <property type="nucleotide sequence ID" value="NZ_JAENII010000015.1"/>
</dbReference>
<dbReference type="SUPFAM" id="SSF57863">
    <property type="entry name" value="ArfGap/RecO-like zinc finger"/>
    <property type="match status" value="1"/>
</dbReference>
<dbReference type="InterPro" id="IPR022572">
    <property type="entry name" value="DNA_rep/recomb_RecO_N"/>
</dbReference>
<dbReference type="GO" id="GO:0006310">
    <property type="term" value="P:DNA recombination"/>
    <property type="evidence" value="ECO:0007669"/>
    <property type="project" value="UniProtKB-KW"/>
</dbReference>
<dbReference type="PANTHER" id="PTHR33991:SF1">
    <property type="entry name" value="DNA REPAIR PROTEIN RECO"/>
    <property type="match status" value="1"/>
</dbReference>
<evidence type="ECO:0000313" key="8">
    <source>
        <dbReference type="EMBL" id="MBK1828618.1"/>
    </source>
</evidence>
<accession>A0A934VCN0</accession>
<dbReference type="Gene3D" id="1.20.1440.120">
    <property type="entry name" value="Recombination protein O, C-terminal domain"/>
    <property type="match status" value="1"/>
</dbReference>
<protein>
    <recommendedName>
        <fullName evidence="2">DNA repair protein RecO</fullName>
    </recommendedName>
    <alternativeName>
        <fullName evidence="6">Recombination protein O</fullName>
    </alternativeName>
</protein>
<keyword evidence="4" id="KW-0233">DNA recombination</keyword>
<dbReference type="Gene3D" id="2.40.50.140">
    <property type="entry name" value="Nucleic acid-binding proteins"/>
    <property type="match status" value="1"/>
</dbReference>
<keyword evidence="3" id="KW-0227">DNA damage</keyword>
<organism evidence="8 9">
    <name type="scientific">Haloferula rosea</name>
    <dbReference type="NCBI Taxonomy" id="490093"/>
    <lineage>
        <taxon>Bacteria</taxon>
        <taxon>Pseudomonadati</taxon>
        <taxon>Verrucomicrobiota</taxon>
        <taxon>Verrucomicrobiia</taxon>
        <taxon>Verrucomicrobiales</taxon>
        <taxon>Verrucomicrobiaceae</taxon>
        <taxon>Haloferula</taxon>
    </lineage>
</organism>
<evidence type="ECO:0000256" key="4">
    <source>
        <dbReference type="ARBA" id="ARBA00023172"/>
    </source>
</evidence>
<dbReference type="Proteomes" id="UP000658278">
    <property type="component" value="Unassembled WGS sequence"/>
</dbReference>
<evidence type="ECO:0000256" key="2">
    <source>
        <dbReference type="ARBA" id="ARBA00021310"/>
    </source>
</evidence>
<proteinExistence type="inferred from homology"/>
<evidence type="ECO:0000256" key="3">
    <source>
        <dbReference type="ARBA" id="ARBA00022763"/>
    </source>
</evidence>
<keyword evidence="9" id="KW-1185">Reference proteome</keyword>
<reference evidence="8" key="1">
    <citation type="submission" date="2021-01" db="EMBL/GenBank/DDBJ databases">
        <title>Modified the classification status of verrucomicrobia.</title>
        <authorList>
            <person name="Feng X."/>
        </authorList>
    </citation>
    <scope>NUCLEOTIDE SEQUENCE</scope>
    <source>
        <strain evidence="8">KCTC 22201</strain>
    </source>
</reference>
<feature type="domain" description="DNA replication/recombination mediator RecO N-terminal" evidence="7">
    <location>
        <begin position="3"/>
        <end position="74"/>
    </location>
</feature>
<name>A0A934VCN0_9BACT</name>
<evidence type="ECO:0000313" key="9">
    <source>
        <dbReference type="Proteomes" id="UP000658278"/>
    </source>
</evidence>
<evidence type="ECO:0000256" key="5">
    <source>
        <dbReference type="ARBA" id="ARBA00023204"/>
    </source>
</evidence>
<dbReference type="AlphaFoldDB" id="A0A934VCN0"/>
<dbReference type="GO" id="GO:0043590">
    <property type="term" value="C:bacterial nucleoid"/>
    <property type="evidence" value="ECO:0007669"/>
    <property type="project" value="TreeGrafter"/>
</dbReference>
<evidence type="ECO:0000259" key="7">
    <source>
        <dbReference type="Pfam" id="PF11967"/>
    </source>
</evidence>
<evidence type="ECO:0000256" key="1">
    <source>
        <dbReference type="ARBA" id="ARBA00007452"/>
    </source>
</evidence>
<dbReference type="EMBL" id="JAENII010000015">
    <property type="protein sequence ID" value="MBK1828618.1"/>
    <property type="molecule type" value="Genomic_DNA"/>
</dbReference>
<dbReference type="Pfam" id="PF11967">
    <property type="entry name" value="RecO_N"/>
    <property type="match status" value="1"/>
</dbReference>
<comment type="caution">
    <text evidence="8">The sequence shown here is derived from an EMBL/GenBank/DDBJ whole genome shotgun (WGS) entry which is preliminary data.</text>
</comment>
<sequence length="184" mass="20522">METSTAILTRLTKLTDTSLIVHWFTADSGLVKTAAKGARRPKSPFAGKLDLFFSSEIHWSRARRGDLHALRESSPSACREGIRKNYEATLLASYFCRLLEATVELEHPEPDLHDLLQRGLDHVNETGASVRALQHFEHELARLLGISLHPSQAAGALRDALGKLPNPREQILERLSDRTKNPLS</sequence>
<dbReference type="GO" id="GO:0006302">
    <property type="term" value="P:double-strand break repair"/>
    <property type="evidence" value="ECO:0007669"/>
    <property type="project" value="TreeGrafter"/>
</dbReference>
<dbReference type="PANTHER" id="PTHR33991">
    <property type="entry name" value="DNA REPAIR PROTEIN RECO"/>
    <property type="match status" value="1"/>
</dbReference>
<comment type="similarity">
    <text evidence="1">Belongs to the RecO family.</text>
</comment>